<evidence type="ECO:0000259" key="11">
    <source>
        <dbReference type="Pfam" id="PF13954"/>
    </source>
</evidence>
<evidence type="ECO:0000256" key="2">
    <source>
        <dbReference type="ARBA" id="ARBA00008064"/>
    </source>
</evidence>
<keyword evidence="3" id="KW-0813">Transport</keyword>
<dbReference type="Gene3D" id="2.60.40.3110">
    <property type="match status" value="1"/>
</dbReference>
<evidence type="ECO:0000256" key="7">
    <source>
        <dbReference type="ARBA" id="ARBA00022729"/>
    </source>
</evidence>
<keyword evidence="4" id="KW-1134">Transmembrane beta strand</keyword>
<keyword evidence="6" id="KW-0812">Transmembrane</keyword>
<dbReference type="RefSeq" id="WP_128085606.1">
    <property type="nucleotide sequence ID" value="NZ_CP071405.1"/>
</dbReference>
<evidence type="ECO:0000256" key="9">
    <source>
        <dbReference type="ARBA" id="ARBA00023237"/>
    </source>
</evidence>
<comment type="subcellular location">
    <subcellularLocation>
        <location evidence="1">Cell outer membrane</location>
        <topology evidence="1">Multi-pass membrane protein</topology>
    </subcellularLocation>
</comment>
<feature type="signal peptide" evidence="10">
    <location>
        <begin position="1"/>
        <end position="20"/>
    </location>
</feature>
<dbReference type="GO" id="GO:0015473">
    <property type="term" value="F:fimbrial usher porin activity"/>
    <property type="evidence" value="ECO:0007669"/>
    <property type="project" value="InterPro"/>
</dbReference>
<dbReference type="SUPFAM" id="SSF141729">
    <property type="entry name" value="FimD N-terminal domain-like"/>
    <property type="match status" value="1"/>
</dbReference>
<proteinExistence type="inferred from homology"/>
<comment type="caution">
    <text evidence="12">The sequence shown here is derived from an EMBL/GenBank/DDBJ whole genome shotgun (WGS) entry which is preliminary data.</text>
</comment>
<protein>
    <submittedName>
        <fullName evidence="12">Fimbrial biogenesis outer membrane usher protein</fullName>
    </submittedName>
</protein>
<dbReference type="Gene3D" id="2.60.40.2070">
    <property type="match status" value="1"/>
</dbReference>
<dbReference type="InterPro" id="IPR042186">
    <property type="entry name" value="FimD_plug_dom"/>
</dbReference>
<evidence type="ECO:0000256" key="6">
    <source>
        <dbReference type="ARBA" id="ARBA00022692"/>
    </source>
</evidence>
<evidence type="ECO:0000256" key="5">
    <source>
        <dbReference type="ARBA" id="ARBA00022558"/>
    </source>
</evidence>
<evidence type="ECO:0000256" key="3">
    <source>
        <dbReference type="ARBA" id="ARBA00022448"/>
    </source>
</evidence>
<evidence type="ECO:0000313" key="13">
    <source>
        <dbReference type="Proteomes" id="UP000317747"/>
    </source>
</evidence>
<dbReference type="Gene3D" id="3.10.20.410">
    <property type="match status" value="1"/>
</dbReference>
<dbReference type="PANTHER" id="PTHR30451">
    <property type="entry name" value="OUTER MEMBRANE USHER PROTEIN"/>
    <property type="match status" value="1"/>
</dbReference>
<comment type="similarity">
    <text evidence="2">Belongs to the fimbrial export usher family.</text>
</comment>
<dbReference type="InterPro" id="IPR043142">
    <property type="entry name" value="PapC-like_C_sf"/>
</dbReference>
<dbReference type="InterPro" id="IPR025885">
    <property type="entry name" value="PapC_N"/>
</dbReference>
<dbReference type="AlphaFoldDB" id="A0A506PWC4"/>
<accession>A0A506PWC4</accession>
<keyword evidence="7 10" id="KW-0732">Signal</keyword>
<keyword evidence="5" id="KW-1029">Fimbrium biogenesis</keyword>
<dbReference type="EMBL" id="VHJA01000068">
    <property type="protein sequence ID" value="TPV37994.1"/>
    <property type="molecule type" value="Genomic_DNA"/>
</dbReference>
<dbReference type="InterPro" id="IPR000015">
    <property type="entry name" value="Fimb_usher"/>
</dbReference>
<dbReference type="PANTHER" id="PTHR30451:SF21">
    <property type="entry name" value="FIMBRIAL USHER DOMAIN-CONTAINING PROTEIN YDET-RELATED"/>
    <property type="match status" value="1"/>
</dbReference>
<dbReference type="GO" id="GO:0009279">
    <property type="term" value="C:cell outer membrane"/>
    <property type="evidence" value="ECO:0007669"/>
    <property type="project" value="UniProtKB-SubCell"/>
</dbReference>
<dbReference type="Gene3D" id="2.60.40.2610">
    <property type="entry name" value="Outer membrane usher protein FimD, plug domain"/>
    <property type="match status" value="1"/>
</dbReference>
<feature type="chain" id="PRO_5022988546" evidence="10">
    <location>
        <begin position="21"/>
        <end position="834"/>
    </location>
</feature>
<dbReference type="OrthoDB" id="6554712at2"/>
<gene>
    <name evidence="12" type="ORF">FJW01_18465</name>
</gene>
<dbReference type="InterPro" id="IPR037224">
    <property type="entry name" value="PapC_N_sf"/>
</dbReference>
<organism evidence="12 13">
    <name type="scientific">Pantoea deleyi</name>
    <dbReference type="NCBI Taxonomy" id="470932"/>
    <lineage>
        <taxon>Bacteria</taxon>
        <taxon>Pseudomonadati</taxon>
        <taxon>Pseudomonadota</taxon>
        <taxon>Gammaproteobacteria</taxon>
        <taxon>Enterobacterales</taxon>
        <taxon>Erwiniaceae</taxon>
        <taxon>Pantoea</taxon>
    </lineage>
</organism>
<sequence>MNKIFCLAFLLLFNTTLSFADVSFNTSFLELNGSPADMDALKKQVDNISRTQPAGEYWVEIYINESLYAKQSVNFSYDKKRDKITPCLDSDFFKNAGLKEDAWSRLQHSGNCVAFTEALEGADFVYDFARQKLLITLPQAFLDDADRTRIKAGWDNGETVLFSGYSLSHSQIWSADSAVKSKKTSFTSLNNGFNYGAWRFRNVTYIQDDGENGREITSPQNYVQRPLPQLDANLSLGDVYSNGEILEGINYRGVQLASDISMLPVESQGFAPTLRGTANGRSKVSVSQNGFKIFERWVPSGPFNIGNIPSVSGGDDLLVTIENEAGEKQFYRQSASALPVMVRGGQFFYEVNAGEYRTLYPGNHTPEPYFVAGTARYGLNGSTTLFGGTLLNSNYQAYNLGFSRNLAGYGALSADSTLSLFKPAGAADAPQRGNALRLRYAKDFSGTGTNLTLAGYRYNTRGFRRFSEAFDDSRAVSQSSDAILSTSGLKNSVSATVSQRLTDNSSVYLNYNKDDFWQSQPARQTLQTGYSFNVGRASITLSGTFSHLQEKQTSAFALSFSMPLSATSHSPRLFTTSGYSANNLNNSVTISDTSDSLPGLSYSANASSMRGDVGKTQAYGVSAQYSGAKGNLRTNLSHSDLRNQLDIGGEGGLTLYKGSLIASPPLGDTNIIARTNNIENVGFDFQSKSRTNKSGYAMLTNASPYTRNRVSVRTNTLDDNVEIEKLVGEVTPTRGAFSVIDFSGRKGNKIILHAVNGQGETAPFAAEVFIDAEKAQITPDALVSDNGSAYLTGVPDNARFEIKVNSERWCAGEIATRNHQSAKSGVIKVNTVCH</sequence>
<dbReference type="Pfam" id="PF13954">
    <property type="entry name" value="PapC_N"/>
    <property type="match status" value="1"/>
</dbReference>
<dbReference type="GO" id="GO:0009297">
    <property type="term" value="P:pilus assembly"/>
    <property type="evidence" value="ECO:0007669"/>
    <property type="project" value="InterPro"/>
</dbReference>
<evidence type="ECO:0000256" key="10">
    <source>
        <dbReference type="SAM" id="SignalP"/>
    </source>
</evidence>
<dbReference type="Pfam" id="PF00577">
    <property type="entry name" value="Usher"/>
    <property type="match status" value="1"/>
</dbReference>
<evidence type="ECO:0000256" key="4">
    <source>
        <dbReference type="ARBA" id="ARBA00022452"/>
    </source>
</evidence>
<evidence type="ECO:0000256" key="8">
    <source>
        <dbReference type="ARBA" id="ARBA00023136"/>
    </source>
</evidence>
<feature type="domain" description="PapC N-terminal" evidence="11">
    <location>
        <begin position="23"/>
        <end position="168"/>
    </location>
</feature>
<evidence type="ECO:0000313" key="12">
    <source>
        <dbReference type="EMBL" id="TPV37994.1"/>
    </source>
</evidence>
<keyword evidence="13" id="KW-1185">Reference proteome</keyword>
<dbReference type="Proteomes" id="UP000317747">
    <property type="component" value="Unassembled WGS sequence"/>
</dbReference>
<evidence type="ECO:0000256" key="1">
    <source>
        <dbReference type="ARBA" id="ARBA00004571"/>
    </source>
</evidence>
<keyword evidence="9" id="KW-0998">Cell outer membrane</keyword>
<name>A0A506PWC4_9GAMM</name>
<keyword evidence="8" id="KW-0472">Membrane</keyword>
<reference evidence="12 13" key="1">
    <citation type="submission" date="2019-06" db="EMBL/GenBank/DDBJ databases">
        <title>Taxogenomics and systematics of the genus Pantoea.</title>
        <authorList>
            <person name="Tambong J.T."/>
        </authorList>
    </citation>
    <scope>NUCLEOTIDE SEQUENCE [LARGE SCALE GENOMIC DNA]</scope>
    <source>
        <strain evidence="12 13">LMG 24200</strain>
    </source>
</reference>